<feature type="transmembrane region" description="Helical" evidence="2">
    <location>
        <begin position="142"/>
        <end position="160"/>
    </location>
</feature>
<keyword evidence="4" id="KW-1185">Reference proteome</keyword>
<dbReference type="Proteomes" id="UP000728185">
    <property type="component" value="Unassembled WGS sequence"/>
</dbReference>
<sequence length="239" mass="26935">TEGSLHLTFLVCSIVIVFSRPIFVFISILKTQNPKGDTDDQTVALGSTQTLKPVAQSNPVGSHPSSPATVRTAPSPSIDRGQKLQEDLAQVRVNICVLSDMLSELEAEPNATDEFKLLMSVSYAPHFFLPAIDNWEVVLLDLVRNVIYIYVIWISILIVLTNSRPRLARPSWECCSHAPQYVQTKKPQTSVDRHYPCDQHLRSSNFRFICDDTNVAISRWLPKLYFVDCSGKERICRDS</sequence>
<name>A0A8E0S4D9_9TREM</name>
<organism evidence="3 4">
    <name type="scientific">Fasciolopsis buskii</name>
    <dbReference type="NCBI Taxonomy" id="27845"/>
    <lineage>
        <taxon>Eukaryota</taxon>
        <taxon>Metazoa</taxon>
        <taxon>Spiralia</taxon>
        <taxon>Lophotrochozoa</taxon>
        <taxon>Platyhelminthes</taxon>
        <taxon>Trematoda</taxon>
        <taxon>Digenea</taxon>
        <taxon>Plagiorchiida</taxon>
        <taxon>Echinostomata</taxon>
        <taxon>Echinostomatoidea</taxon>
        <taxon>Fasciolidae</taxon>
        <taxon>Fasciolopsis</taxon>
    </lineage>
</organism>
<reference evidence="3" key="1">
    <citation type="submission" date="2019-05" db="EMBL/GenBank/DDBJ databases">
        <title>Annotation for the trematode Fasciolopsis buski.</title>
        <authorList>
            <person name="Choi Y.-J."/>
        </authorList>
    </citation>
    <scope>NUCLEOTIDE SEQUENCE</scope>
    <source>
        <strain evidence="3">HT</strain>
        <tissue evidence="3">Whole worm</tissue>
    </source>
</reference>
<feature type="non-terminal residue" evidence="3">
    <location>
        <position position="1"/>
    </location>
</feature>
<protein>
    <submittedName>
        <fullName evidence="3">Uncharacterized protein</fullName>
    </submittedName>
</protein>
<dbReference type="AlphaFoldDB" id="A0A8E0S4D9"/>
<dbReference type="EMBL" id="LUCM01003399">
    <property type="protein sequence ID" value="KAA0195867.1"/>
    <property type="molecule type" value="Genomic_DNA"/>
</dbReference>
<proteinExistence type="predicted"/>
<keyword evidence="2" id="KW-1133">Transmembrane helix</keyword>
<keyword evidence="2" id="KW-0812">Transmembrane</keyword>
<evidence type="ECO:0000256" key="2">
    <source>
        <dbReference type="SAM" id="Phobius"/>
    </source>
</evidence>
<accession>A0A8E0S4D9</accession>
<evidence type="ECO:0000256" key="1">
    <source>
        <dbReference type="SAM" id="MobiDB-lite"/>
    </source>
</evidence>
<gene>
    <name evidence="3" type="ORF">FBUS_11486</name>
</gene>
<keyword evidence="2" id="KW-0472">Membrane</keyword>
<feature type="transmembrane region" description="Helical" evidence="2">
    <location>
        <begin position="7"/>
        <end position="29"/>
    </location>
</feature>
<feature type="compositionally biased region" description="Polar residues" evidence="1">
    <location>
        <begin position="54"/>
        <end position="75"/>
    </location>
</feature>
<evidence type="ECO:0000313" key="4">
    <source>
        <dbReference type="Proteomes" id="UP000728185"/>
    </source>
</evidence>
<feature type="region of interest" description="Disordered" evidence="1">
    <location>
        <begin position="54"/>
        <end position="79"/>
    </location>
</feature>
<evidence type="ECO:0000313" key="3">
    <source>
        <dbReference type="EMBL" id="KAA0195867.1"/>
    </source>
</evidence>
<comment type="caution">
    <text evidence="3">The sequence shown here is derived from an EMBL/GenBank/DDBJ whole genome shotgun (WGS) entry which is preliminary data.</text>
</comment>